<evidence type="ECO:0000256" key="2">
    <source>
        <dbReference type="SAM" id="Phobius"/>
    </source>
</evidence>
<dbReference type="OrthoDB" id="3403110at2"/>
<protein>
    <submittedName>
        <fullName evidence="3">Phage holin family protein</fullName>
    </submittedName>
</protein>
<comment type="caution">
    <text evidence="3">The sequence shown here is derived from an EMBL/GenBank/DDBJ whole genome shotgun (WGS) entry which is preliminary data.</text>
</comment>
<keyword evidence="2" id="KW-0472">Membrane</keyword>
<keyword evidence="2" id="KW-0812">Transmembrane</keyword>
<dbReference type="InterPro" id="IPR009937">
    <property type="entry name" value="Phage_holin_3_6"/>
</dbReference>
<dbReference type="EMBL" id="VJZC01001046">
    <property type="protein sequence ID" value="MPY64990.1"/>
    <property type="molecule type" value="Genomic_DNA"/>
</dbReference>
<evidence type="ECO:0000313" key="3">
    <source>
        <dbReference type="EMBL" id="MPY64990.1"/>
    </source>
</evidence>
<reference evidence="3 4" key="1">
    <citation type="submission" date="2019-07" db="EMBL/GenBank/DDBJ databases">
        <title>New species of Amycolatopsis and Streptomyces.</title>
        <authorList>
            <person name="Duangmal K."/>
            <person name="Teo W.F.A."/>
            <person name="Lipun K."/>
        </authorList>
    </citation>
    <scope>NUCLEOTIDE SEQUENCE [LARGE SCALE GENOMIC DNA]</scope>
    <source>
        <strain evidence="3 4">NBRC 106415</strain>
    </source>
</reference>
<dbReference type="AlphaFoldDB" id="A0A5N8Y053"/>
<feature type="transmembrane region" description="Helical" evidence="2">
    <location>
        <begin position="100"/>
        <end position="123"/>
    </location>
</feature>
<name>A0A5N8Y053_9ACTN</name>
<dbReference type="Proteomes" id="UP000400924">
    <property type="component" value="Unassembled WGS sequence"/>
</dbReference>
<proteinExistence type="predicted"/>
<evidence type="ECO:0000313" key="4">
    <source>
        <dbReference type="Proteomes" id="UP000400924"/>
    </source>
</evidence>
<feature type="transmembrane region" description="Helical" evidence="2">
    <location>
        <begin position="129"/>
        <end position="150"/>
    </location>
</feature>
<keyword evidence="2" id="KW-1133">Transmembrane helix</keyword>
<organism evidence="3 4">
    <name type="scientific">Streptomyces spongiae</name>
    <dbReference type="NCBI Taxonomy" id="565072"/>
    <lineage>
        <taxon>Bacteria</taxon>
        <taxon>Bacillati</taxon>
        <taxon>Actinomycetota</taxon>
        <taxon>Actinomycetes</taxon>
        <taxon>Kitasatosporales</taxon>
        <taxon>Streptomycetaceae</taxon>
        <taxon>Streptomyces</taxon>
    </lineage>
</organism>
<evidence type="ECO:0000256" key="1">
    <source>
        <dbReference type="SAM" id="MobiDB-lite"/>
    </source>
</evidence>
<gene>
    <name evidence="3" type="ORF">FNH08_49990</name>
</gene>
<feature type="region of interest" description="Disordered" evidence="1">
    <location>
        <begin position="1"/>
        <end position="43"/>
    </location>
</feature>
<sequence length="183" mass="18774">MVPEPAGQARRTRTRTRGATAGVARPGRGYPKCPGREEADTVTGTLDTRPARPAAAEHHSVGELVGQATEQLSTLVRQELALAKEELAEKGRRAGRGGGLLGAAGAVGYVGLIALAGTGAAALSLVLPVWAAALIVTGALFVIAAVLAVAGRSQLRRATPPKPAQTINSVRADVEEIKGRAHR</sequence>
<dbReference type="Pfam" id="PF07332">
    <property type="entry name" value="Phage_holin_3_6"/>
    <property type="match status" value="1"/>
</dbReference>
<keyword evidence="4" id="KW-1185">Reference proteome</keyword>
<feature type="compositionally biased region" description="Low complexity" evidence="1">
    <location>
        <begin position="17"/>
        <end position="29"/>
    </location>
</feature>
<accession>A0A5N8Y053</accession>